<accession>A0A0A9FBN3</accession>
<reference evidence="1" key="1">
    <citation type="submission" date="2014-09" db="EMBL/GenBank/DDBJ databases">
        <authorList>
            <person name="Magalhaes I.L.F."/>
            <person name="Oliveira U."/>
            <person name="Santos F.R."/>
            <person name="Vidigal T.H.D.A."/>
            <person name="Brescovit A.D."/>
            <person name="Santos A.J."/>
        </authorList>
    </citation>
    <scope>NUCLEOTIDE SEQUENCE</scope>
    <source>
        <tissue evidence="1">Shoot tissue taken approximately 20 cm above the soil surface</tissue>
    </source>
</reference>
<dbReference type="EMBL" id="GBRH01188129">
    <property type="protein sequence ID" value="JAE09767.1"/>
    <property type="molecule type" value="Transcribed_RNA"/>
</dbReference>
<protein>
    <submittedName>
        <fullName evidence="1">Uncharacterized protein</fullName>
    </submittedName>
</protein>
<reference evidence="1" key="2">
    <citation type="journal article" date="2015" name="Data Brief">
        <title>Shoot transcriptome of the giant reed, Arundo donax.</title>
        <authorList>
            <person name="Barrero R.A."/>
            <person name="Guerrero F.D."/>
            <person name="Moolhuijzen P."/>
            <person name="Goolsby J.A."/>
            <person name="Tidwell J."/>
            <person name="Bellgard S.E."/>
            <person name="Bellgard M.I."/>
        </authorList>
    </citation>
    <scope>NUCLEOTIDE SEQUENCE</scope>
    <source>
        <tissue evidence="1">Shoot tissue taken approximately 20 cm above the soil surface</tissue>
    </source>
</reference>
<organism evidence="1">
    <name type="scientific">Arundo donax</name>
    <name type="common">Giant reed</name>
    <name type="synonym">Donax arundinaceus</name>
    <dbReference type="NCBI Taxonomy" id="35708"/>
    <lineage>
        <taxon>Eukaryota</taxon>
        <taxon>Viridiplantae</taxon>
        <taxon>Streptophyta</taxon>
        <taxon>Embryophyta</taxon>
        <taxon>Tracheophyta</taxon>
        <taxon>Spermatophyta</taxon>
        <taxon>Magnoliopsida</taxon>
        <taxon>Liliopsida</taxon>
        <taxon>Poales</taxon>
        <taxon>Poaceae</taxon>
        <taxon>PACMAD clade</taxon>
        <taxon>Arundinoideae</taxon>
        <taxon>Arundineae</taxon>
        <taxon>Arundo</taxon>
    </lineage>
</organism>
<name>A0A0A9FBN3_ARUDO</name>
<sequence>MYSRRWISW</sequence>
<proteinExistence type="predicted"/>
<evidence type="ECO:0000313" key="1">
    <source>
        <dbReference type="EMBL" id="JAE09767.1"/>
    </source>
</evidence>